<keyword evidence="2" id="KW-1185">Reference proteome</keyword>
<evidence type="ECO:0000313" key="2">
    <source>
        <dbReference type="Proteomes" id="UP000504636"/>
    </source>
</evidence>
<reference evidence="3" key="2">
    <citation type="submission" date="2020-04" db="EMBL/GenBank/DDBJ databases">
        <authorList>
            <consortium name="NCBI Genome Project"/>
        </authorList>
    </citation>
    <scope>NUCLEOTIDE SEQUENCE</scope>
    <source>
        <strain evidence="3">CBS 304.34</strain>
    </source>
</reference>
<organism evidence="1">
    <name type="scientific">Mytilinidion resinicola</name>
    <dbReference type="NCBI Taxonomy" id="574789"/>
    <lineage>
        <taxon>Eukaryota</taxon>
        <taxon>Fungi</taxon>
        <taxon>Dikarya</taxon>
        <taxon>Ascomycota</taxon>
        <taxon>Pezizomycotina</taxon>
        <taxon>Dothideomycetes</taxon>
        <taxon>Pleosporomycetidae</taxon>
        <taxon>Mytilinidiales</taxon>
        <taxon>Mytilinidiaceae</taxon>
        <taxon>Mytilinidion</taxon>
    </lineage>
</organism>
<dbReference type="EMBL" id="MU003699">
    <property type="protein sequence ID" value="KAF2811130.1"/>
    <property type="molecule type" value="Genomic_DNA"/>
</dbReference>
<sequence>MGLRYARPGTWLSPASDPDLPETSLGVGPLHLHKDLGSTISIDSDIELPRLAAALSDFAQWAFGPNGFPTLRIIAFDDFFTENDIRTPMCFFVGSPSALELASERNLECLFVDFGGMIGS</sequence>
<dbReference type="AlphaFoldDB" id="A0A6A6YQS0"/>
<reference evidence="1 3" key="1">
    <citation type="journal article" date="2020" name="Stud. Mycol.">
        <title>101 Dothideomycetes genomes: a test case for predicting lifestyles and emergence of pathogens.</title>
        <authorList>
            <person name="Haridas S."/>
            <person name="Albert R."/>
            <person name="Binder M."/>
            <person name="Bloem J."/>
            <person name="Labutti K."/>
            <person name="Salamov A."/>
            <person name="Andreopoulos B."/>
            <person name="Baker S."/>
            <person name="Barry K."/>
            <person name="Bills G."/>
            <person name="Bluhm B."/>
            <person name="Cannon C."/>
            <person name="Castanera R."/>
            <person name="Culley D."/>
            <person name="Daum C."/>
            <person name="Ezra D."/>
            <person name="Gonzalez J."/>
            <person name="Henrissat B."/>
            <person name="Kuo A."/>
            <person name="Liang C."/>
            <person name="Lipzen A."/>
            <person name="Lutzoni F."/>
            <person name="Magnuson J."/>
            <person name="Mondo S."/>
            <person name="Nolan M."/>
            <person name="Ohm R."/>
            <person name="Pangilinan J."/>
            <person name="Park H.-J."/>
            <person name="Ramirez L."/>
            <person name="Alfaro M."/>
            <person name="Sun H."/>
            <person name="Tritt A."/>
            <person name="Yoshinaga Y."/>
            <person name="Zwiers L.-H."/>
            <person name="Turgeon B."/>
            <person name="Goodwin S."/>
            <person name="Spatafora J."/>
            <person name="Crous P."/>
            <person name="Grigoriev I."/>
        </authorList>
    </citation>
    <scope>NUCLEOTIDE SEQUENCE</scope>
    <source>
        <strain evidence="1 3">CBS 304.34</strain>
    </source>
</reference>
<gene>
    <name evidence="1 3" type="ORF">BDZ99DRAFT_462402</name>
</gene>
<reference evidence="3" key="3">
    <citation type="submission" date="2025-04" db="UniProtKB">
        <authorList>
            <consortium name="RefSeq"/>
        </authorList>
    </citation>
    <scope>IDENTIFICATION</scope>
    <source>
        <strain evidence="3">CBS 304.34</strain>
    </source>
</reference>
<name>A0A6A6YQS0_9PEZI</name>
<dbReference type="OrthoDB" id="3785457at2759"/>
<accession>A0A6A6YQS0</accession>
<evidence type="ECO:0000313" key="3">
    <source>
        <dbReference type="RefSeq" id="XP_033578094.1"/>
    </source>
</evidence>
<evidence type="ECO:0000313" key="1">
    <source>
        <dbReference type="EMBL" id="KAF2811130.1"/>
    </source>
</evidence>
<dbReference type="Proteomes" id="UP000504636">
    <property type="component" value="Unplaced"/>
</dbReference>
<dbReference type="RefSeq" id="XP_033578094.1">
    <property type="nucleotide sequence ID" value="XM_033719839.1"/>
</dbReference>
<proteinExistence type="predicted"/>
<dbReference type="GeneID" id="54460732"/>
<protein>
    <submittedName>
        <fullName evidence="1 3">Uncharacterized protein</fullName>
    </submittedName>
</protein>